<feature type="region of interest" description="Disordered" evidence="1">
    <location>
        <begin position="56"/>
        <end position="117"/>
    </location>
</feature>
<dbReference type="WBParaSite" id="SBAD_0000503701-mRNA-1">
    <property type="protein sequence ID" value="SBAD_0000503701-mRNA-1"/>
    <property type="gene ID" value="SBAD_0000503701"/>
</dbReference>
<reference evidence="2 3" key="2">
    <citation type="submission" date="2018-11" db="EMBL/GenBank/DDBJ databases">
        <authorList>
            <consortium name="Pathogen Informatics"/>
        </authorList>
    </citation>
    <scope>NUCLEOTIDE SEQUENCE [LARGE SCALE GENOMIC DNA]</scope>
</reference>
<accession>A0A183IMJ3</accession>
<reference evidence="4" key="1">
    <citation type="submission" date="2016-06" db="UniProtKB">
        <authorList>
            <consortium name="WormBaseParasite"/>
        </authorList>
    </citation>
    <scope>IDENTIFICATION</scope>
</reference>
<evidence type="ECO:0000256" key="1">
    <source>
        <dbReference type="SAM" id="MobiDB-lite"/>
    </source>
</evidence>
<dbReference type="AlphaFoldDB" id="A0A183IMJ3"/>
<protein>
    <submittedName>
        <fullName evidence="2 4">Uncharacterized protein</fullName>
    </submittedName>
</protein>
<keyword evidence="3" id="KW-1185">Reference proteome</keyword>
<dbReference type="Proteomes" id="UP000270296">
    <property type="component" value="Unassembled WGS sequence"/>
</dbReference>
<dbReference type="EMBL" id="UZAM01008585">
    <property type="protein sequence ID" value="VDP05528.1"/>
    <property type="molecule type" value="Genomic_DNA"/>
</dbReference>
<organism evidence="4">
    <name type="scientific">Soboliphyme baturini</name>
    <dbReference type="NCBI Taxonomy" id="241478"/>
    <lineage>
        <taxon>Eukaryota</taxon>
        <taxon>Metazoa</taxon>
        <taxon>Ecdysozoa</taxon>
        <taxon>Nematoda</taxon>
        <taxon>Enoplea</taxon>
        <taxon>Dorylaimia</taxon>
        <taxon>Dioctophymatida</taxon>
        <taxon>Dioctophymatoidea</taxon>
        <taxon>Soboliphymatidae</taxon>
        <taxon>Soboliphyme</taxon>
    </lineage>
</organism>
<evidence type="ECO:0000313" key="2">
    <source>
        <dbReference type="EMBL" id="VDP05528.1"/>
    </source>
</evidence>
<name>A0A183IMJ3_9BILA</name>
<gene>
    <name evidence="2" type="ORF">SBAD_LOCUS4839</name>
</gene>
<proteinExistence type="predicted"/>
<evidence type="ECO:0000313" key="3">
    <source>
        <dbReference type="Proteomes" id="UP000270296"/>
    </source>
</evidence>
<sequence>MTSGRRDRRSSAKPSKQGKKNYVALAQLIFCPEERDSPGQTTVRFYTGFKAVVATATGGGGERTRRQPSFSRQPGDTAVSRKQMTRHGCGWQVQQRRPKQNLRRTLSREAKTTSASS</sequence>
<evidence type="ECO:0000313" key="4">
    <source>
        <dbReference type="WBParaSite" id="SBAD_0000503701-mRNA-1"/>
    </source>
</evidence>